<dbReference type="EMBL" id="VSSQ01050717">
    <property type="protein sequence ID" value="MPN04797.1"/>
    <property type="molecule type" value="Genomic_DNA"/>
</dbReference>
<protein>
    <recommendedName>
        <fullName evidence="3">HFLK protein</fullName>
    </recommendedName>
</protein>
<feature type="transmembrane region" description="Helical" evidence="1">
    <location>
        <begin position="40"/>
        <end position="59"/>
    </location>
</feature>
<evidence type="ECO:0000256" key="1">
    <source>
        <dbReference type="SAM" id="Phobius"/>
    </source>
</evidence>
<reference evidence="2" key="1">
    <citation type="submission" date="2019-08" db="EMBL/GenBank/DDBJ databases">
        <authorList>
            <person name="Kucharzyk K."/>
            <person name="Murdoch R.W."/>
            <person name="Higgins S."/>
            <person name="Loffler F."/>
        </authorList>
    </citation>
    <scope>NUCLEOTIDE SEQUENCE</scope>
</reference>
<keyword evidence="1" id="KW-0472">Membrane</keyword>
<keyword evidence="1" id="KW-0812">Transmembrane</keyword>
<sequence length="60" mass="6627">MNDDYGYFGKGIDGYVHYMQSFNDNFGKSGGGKRPPKSGCLMQIVGVIAVVVVTIWFITF</sequence>
<evidence type="ECO:0000313" key="2">
    <source>
        <dbReference type="EMBL" id="MPN04797.1"/>
    </source>
</evidence>
<keyword evidence="1" id="KW-1133">Transmembrane helix</keyword>
<name>A0A645ESJ4_9ZZZZ</name>
<gene>
    <name evidence="2" type="ORF">SDC9_152045</name>
</gene>
<dbReference type="AlphaFoldDB" id="A0A645ESJ4"/>
<proteinExistence type="predicted"/>
<organism evidence="2">
    <name type="scientific">bioreactor metagenome</name>
    <dbReference type="NCBI Taxonomy" id="1076179"/>
    <lineage>
        <taxon>unclassified sequences</taxon>
        <taxon>metagenomes</taxon>
        <taxon>ecological metagenomes</taxon>
    </lineage>
</organism>
<evidence type="ECO:0008006" key="3">
    <source>
        <dbReference type="Google" id="ProtNLM"/>
    </source>
</evidence>
<accession>A0A645ESJ4</accession>
<comment type="caution">
    <text evidence="2">The sequence shown here is derived from an EMBL/GenBank/DDBJ whole genome shotgun (WGS) entry which is preliminary data.</text>
</comment>